<evidence type="ECO:0000256" key="1">
    <source>
        <dbReference type="SAM" id="SignalP"/>
    </source>
</evidence>
<feature type="chain" id="PRO_5012230558" description="DUF4843 domain-containing protein" evidence="1">
    <location>
        <begin position="21"/>
        <end position="154"/>
    </location>
</feature>
<dbReference type="Gene3D" id="2.60.40.2030">
    <property type="match status" value="1"/>
</dbReference>
<dbReference type="PROSITE" id="PS51257">
    <property type="entry name" value="PROKAR_LIPOPROTEIN"/>
    <property type="match status" value="1"/>
</dbReference>
<dbReference type="EMBL" id="CP014263">
    <property type="protein sequence ID" value="AQG79189.1"/>
    <property type="molecule type" value="Genomic_DNA"/>
</dbReference>
<protein>
    <recommendedName>
        <fullName evidence="4">DUF4843 domain-containing protein</fullName>
    </recommendedName>
</protein>
<gene>
    <name evidence="2" type="ORF">AWR27_07545</name>
</gene>
<evidence type="ECO:0008006" key="4">
    <source>
        <dbReference type="Google" id="ProtNLM"/>
    </source>
</evidence>
<evidence type="ECO:0000313" key="3">
    <source>
        <dbReference type="Proteomes" id="UP000187941"/>
    </source>
</evidence>
<dbReference type="KEGG" id="smon:AWR27_07545"/>
<proteinExistence type="predicted"/>
<keyword evidence="1" id="KW-0732">Signal</keyword>
<reference evidence="2 3" key="1">
    <citation type="submission" date="2016-01" db="EMBL/GenBank/DDBJ databases">
        <authorList>
            <person name="Oliw E.H."/>
        </authorList>
    </citation>
    <scope>NUCLEOTIDE SEQUENCE [LARGE SCALE GENOMIC DNA]</scope>
    <source>
        <strain evidence="2 3">DY10</strain>
    </source>
</reference>
<dbReference type="Proteomes" id="UP000187941">
    <property type="component" value="Chromosome"/>
</dbReference>
<dbReference type="OrthoDB" id="599434at2"/>
<accession>A0A1P9WV07</accession>
<feature type="signal peptide" evidence="1">
    <location>
        <begin position="1"/>
        <end position="20"/>
    </location>
</feature>
<name>A0A1P9WV07_9BACT</name>
<dbReference type="STRING" id="1178516.AWR27_07545"/>
<dbReference type="InterPro" id="IPR038081">
    <property type="entry name" value="CalX-like_sf"/>
</dbReference>
<evidence type="ECO:0000313" key="2">
    <source>
        <dbReference type="EMBL" id="AQG79189.1"/>
    </source>
</evidence>
<dbReference type="AlphaFoldDB" id="A0A1P9WV07"/>
<sequence length="154" mass="16578">MKTYLIALIGLLVFGLQSCAPDEEVYKELPKAVYFANRPATGAANLTNSASGRRTVPTGVARIYVNQLYDRDVVVNFSIGGTAVAGQDYTPPAAMSVTIPAGKYFGEITFPVLNNPAQTANRTVVFTMTSATEEFALGIGFPRGYFTFTYTITP</sequence>
<organism evidence="2 3">
    <name type="scientific">Spirosoma montaniterrae</name>
    <dbReference type="NCBI Taxonomy" id="1178516"/>
    <lineage>
        <taxon>Bacteria</taxon>
        <taxon>Pseudomonadati</taxon>
        <taxon>Bacteroidota</taxon>
        <taxon>Cytophagia</taxon>
        <taxon>Cytophagales</taxon>
        <taxon>Cytophagaceae</taxon>
        <taxon>Spirosoma</taxon>
    </lineage>
</organism>
<keyword evidence="3" id="KW-1185">Reference proteome</keyword>
<dbReference type="RefSeq" id="WP_077130630.1">
    <property type="nucleotide sequence ID" value="NZ_CP014263.1"/>
</dbReference>
<dbReference type="SUPFAM" id="SSF141072">
    <property type="entry name" value="CalX-like"/>
    <property type="match status" value="1"/>
</dbReference>